<feature type="region of interest" description="Disordered" evidence="1">
    <location>
        <begin position="232"/>
        <end position="262"/>
    </location>
</feature>
<reference evidence="2 3" key="1">
    <citation type="submission" date="2022-09" db="EMBL/GenBank/DDBJ databases">
        <title>Chryseobacterium oleae sp.nov., isolated from the inter-root soil of Pyrola calliantha H. Andr. in Tibet.</title>
        <authorList>
            <person name="Li Z."/>
        </authorList>
    </citation>
    <scope>NUCLEOTIDE SEQUENCE [LARGE SCALE GENOMIC DNA]</scope>
    <source>
        <strain evidence="3">pc1-10</strain>
    </source>
</reference>
<proteinExistence type="predicted"/>
<feature type="compositionally biased region" description="Pro residues" evidence="1">
    <location>
        <begin position="240"/>
        <end position="249"/>
    </location>
</feature>
<dbReference type="Pfam" id="PF14412">
    <property type="entry name" value="AHH"/>
    <property type="match status" value="1"/>
</dbReference>
<accession>A0ABT2ISL2</accession>
<organism evidence="2 3">
    <name type="scientific">Chryseobacterium herbae</name>
    <dbReference type="NCBI Taxonomy" id="2976476"/>
    <lineage>
        <taxon>Bacteria</taxon>
        <taxon>Pseudomonadati</taxon>
        <taxon>Bacteroidota</taxon>
        <taxon>Flavobacteriia</taxon>
        <taxon>Flavobacteriales</taxon>
        <taxon>Weeksellaceae</taxon>
        <taxon>Chryseobacterium group</taxon>
        <taxon>Chryseobacterium</taxon>
    </lineage>
</organism>
<dbReference type="EMBL" id="JAOAMU010000002">
    <property type="protein sequence ID" value="MCT2561808.1"/>
    <property type="molecule type" value="Genomic_DNA"/>
</dbReference>
<protein>
    <recommendedName>
        <fullName evidence="4">RHS repeat-associated core domain-containing protein</fullName>
    </recommendedName>
</protein>
<evidence type="ECO:0008006" key="4">
    <source>
        <dbReference type="Google" id="ProtNLM"/>
    </source>
</evidence>
<dbReference type="NCBIfam" id="TIGR03696">
    <property type="entry name" value="Rhs_assc_core"/>
    <property type="match status" value="1"/>
</dbReference>
<dbReference type="Gene3D" id="2.180.10.10">
    <property type="entry name" value="RHS repeat-associated core"/>
    <property type="match status" value="1"/>
</dbReference>
<keyword evidence="3" id="KW-1185">Reference proteome</keyword>
<evidence type="ECO:0000256" key="1">
    <source>
        <dbReference type="SAM" id="MobiDB-lite"/>
    </source>
</evidence>
<dbReference type="RefSeq" id="WP_259838684.1">
    <property type="nucleotide sequence ID" value="NZ_JAOAMU010000002.1"/>
</dbReference>
<sequence>MDKETNYYPFGMEYEGFQGTNTQLPTYRYGFQGQEKQTETGWSSFKWRNSIPELGRFFNVDPLSEKYAYQSHYNFSENRVVDGRELEGLEWVSALIRAVPLLENSSVKPSPIVETVTKTTETTGKVTNEHHLIPRQHKNHEIVRQAREEGYKFEGKENKLTVEKFNKTTGEGRHANHPKLNEQVKQLLDKIPKSEALNGVRNLRDKAKDAINNNPDTKLNDLKLKTAPPVETDNLRVTPAPAPKIMPVPKPKDPCNGIPGCA</sequence>
<dbReference type="Proteomes" id="UP001525566">
    <property type="component" value="Unassembled WGS sequence"/>
</dbReference>
<evidence type="ECO:0000313" key="2">
    <source>
        <dbReference type="EMBL" id="MCT2561808.1"/>
    </source>
</evidence>
<dbReference type="InterPro" id="IPR022385">
    <property type="entry name" value="Rhs_assc_core"/>
</dbReference>
<gene>
    <name evidence="2" type="ORF">N0B48_07925</name>
</gene>
<evidence type="ECO:0000313" key="3">
    <source>
        <dbReference type="Proteomes" id="UP001525566"/>
    </source>
</evidence>
<comment type="caution">
    <text evidence="2">The sequence shown here is derived from an EMBL/GenBank/DDBJ whole genome shotgun (WGS) entry which is preliminary data.</text>
</comment>
<dbReference type="InterPro" id="IPR032871">
    <property type="entry name" value="AHH_dom_containing"/>
</dbReference>
<name>A0ABT2ISL2_9FLAO</name>